<feature type="region of interest" description="Disordered" evidence="1">
    <location>
        <begin position="40"/>
        <end position="85"/>
    </location>
</feature>
<reference evidence="3 4" key="1">
    <citation type="submission" date="2019-09" db="EMBL/GenBank/DDBJ databases">
        <title>Draft genome sequence of the thermophilic Saccharopolyspora hirsuta VKM Ac-666T.</title>
        <authorList>
            <person name="Lobastova T.G."/>
            <person name="Fokina V."/>
            <person name="Bragin E.Y."/>
            <person name="Shtratnikova V.Y."/>
            <person name="Starodumova I.P."/>
            <person name="Tarlachkov S.V."/>
            <person name="Donova M.V."/>
        </authorList>
    </citation>
    <scope>NUCLEOTIDE SEQUENCE [LARGE SCALE GENOMIC DNA]</scope>
    <source>
        <strain evidence="3 4">VKM Ac-666</strain>
    </source>
</reference>
<keyword evidence="4" id="KW-1185">Reference proteome</keyword>
<evidence type="ECO:0000313" key="4">
    <source>
        <dbReference type="Proteomes" id="UP000323946"/>
    </source>
</evidence>
<sequence length="85" mass="9254">MLPPSRGLAGSVLAIALLLGAPALASAQTPVDCSTVQDPAQYPECLGHGHHDRTGDLQAHHRNEHASQHNEHLAEHNRHHNEHHH</sequence>
<comment type="caution">
    <text evidence="3">The sequence shown here is derived from an EMBL/GenBank/DDBJ whole genome shotgun (WGS) entry which is preliminary data.</text>
</comment>
<organism evidence="3 4">
    <name type="scientific">Saccharopolyspora hirsuta</name>
    <dbReference type="NCBI Taxonomy" id="1837"/>
    <lineage>
        <taxon>Bacteria</taxon>
        <taxon>Bacillati</taxon>
        <taxon>Actinomycetota</taxon>
        <taxon>Actinomycetes</taxon>
        <taxon>Pseudonocardiales</taxon>
        <taxon>Pseudonocardiaceae</taxon>
        <taxon>Saccharopolyspora</taxon>
    </lineage>
</organism>
<protein>
    <submittedName>
        <fullName evidence="3">Uncharacterized protein</fullName>
    </submittedName>
</protein>
<proteinExistence type="predicted"/>
<evidence type="ECO:0000256" key="2">
    <source>
        <dbReference type="SAM" id="SignalP"/>
    </source>
</evidence>
<feature type="compositionally biased region" description="Basic and acidic residues" evidence="1">
    <location>
        <begin position="47"/>
        <end position="76"/>
    </location>
</feature>
<gene>
    <name evidence="3" type="ORF">F1721_29145</name>
</gene>
<dbReference type="RefSeq" id="WP_150070024.1">
    <property type="nucleotide sequence ID" value="NZ_JBEPDJ010000002.1"/>
</dbReference>
<dbReference type="Proteomes" id="UP000323946">
    <property type="component" value="Unassembled WGS sequence"/>
</dbReference>
<dbReference type="AlphaFoldDB" id="A0A5M7BF33"/>
<accession>A0A5M7BF33</accession>
<feature type="signal peptide" evidence="2">
    <location>
        <begin position="1"/>
        <end position="27"/>
    </location>
</feature>
<evidence type="ECO:0000313" key="3">
    <source>
        <dbReference type="EMBL" id="KAA5827057.1"/>
    </source>
</evidence>
<feature type="chain" id="PRO_5024281173" evidence="2">
    <location>
        <begin position="28"/>
        <end position="85"/>
    </location>
</feature>
<name>A0A5M7BF33_SACHI</name>
<evidence type="ECO:0000256" key="1">
    <source>
        <dbReference type="SAM" id="MobiDB-lite"/>
    </source>
</evidence>
<keyword evidence="2" id="KW-0732">Signal</keyword>
<dbReference type="EMBL" id="VWPH01000016">
    <property type="protein sequence ID" value="KAA5827057.1"/>
    <property type="molecule type" value="Genomic_DNA"/>
</dbReference>